<gene>
    <name evidence="8" type="ORF">CJ014_17225</name>
</gene>
<dbReference type="InterPro" id="IPR050107">
    <property type="entry name" value="ABC_carbohydrate_import_ATPase"/>
</dbReference>
<dbReference type="InterPro" id="IPR017871">
    <property type="entry name" value="ABC_transporter-like_CS"/>
</dbReference>
<evidence type="ECO:0000259" key="7">
    <source>
        <dbReference type="PROSITE" id="PS50893"/>
    </source>
</evidence>
<proteinExistence type="inferred from homology"/>
<dbReference type="OrthoDB" id="7808262at2"/>
<evidence type="ECO:0000256" key="5">
    <source>
        <dbReference type="ARBA" id="ARBA00022741"/>
    </source>
</evidence>
<dbReference type="Pfam" id="PF00005">
    <property type="entry name" value="ABC_tran"/>
    <property type="match status" value="2"/>
</dbReference>
<dbReference type="PANTHER" id="PTHR43790:SF9">
    <property type="entry name" value="GALACTOFURANOSE TRANSPORTER ATP-BINDING PROTEIN YTFR"/>
    <property type="match status" value="1"/>
</dbReference>
<feature type="domain" description="ABC transporter" evidence="7">
    <location>
        <begin position="8"/>
        <end position="245"/>
    </location>
</feature>
<dbReference type="CDD" id="cd03215">
    <property type="entry name" value="ABC_Carb_Monos_II"/>
    <property type="match status" value="1"/>
</dbReference>
<dbReference type="CDD" id="cd03216">
    <property type="entry name" value="ABC_Carb_Monos_I"/>
    <property type="match status" value="1"/>
</dbReference>
<keyword evidence="9" id="KW-1185">Reference proteome</keyword>
<dbReference type="AlphaFoldDB" id="A0A2G9WTT6"/>
<comment type="caution">
    <text evidence="8">The sequence shown here is derived from an EMBL/GenBank/DDBJ whole genome shotgun (WGS) entry which is preliminary data.</text>
</comment>
<name>A0A2G9WTT6_9HYPH</name>
<dbReference type="PROSITE" id="PS50893">
    <property type="entry name" value="ABC_TRANSPORTER_2"/>
    <property type="match status" value="2"/>
</dbReference>
<keyword evidence="5" id="KW-0547">Nucleotide-binding</keyword>
<dbReference type="InterPro" id="IPR027417">
    <property type="entry name" value="P-loop_NTPase"/>
</dbReference>
<keyword evidence="2" id="KW-0813">Transport</keyword>
<dbReference type="Gene3D" id="3.40.50.300">
    <property type="entry name" value="P-loop containing nucleotide triphosphate hydrolases"/>
    <property type="match status" value="2"/>
</dbReference>
<keyword evidence="3" id="KW-0762">Sugar transport</keyword>
<sequence length="497" mass="52846">MRTNAVQIVANTISRTFGSTRALVDVSVTLDGGAIHALVGENGAGKSTLLKILGGAERPDAGVMTIDGAPYAPASLGEAVAHGVGLVFQEITINTSLTVAENILVGQLRRFRRGGLLTERAMARRAQELLDSFSADISVNRPLASLDLGQWKCIEIARALSTRPRAIFFDESTAFLNHREVDVVLTAMRALKSQGLAVAFVSHHLAEVGAIADRLTILKDGHKVGDFEAGELDREEIQSRMVGRDMSKGIYPPRGERADGPAVLSLHGVGAGPRLAPLSLTVRQGEIVGVAGLKGAGGERLLEVVAGVERIRSGEIRIGSHTGAARSPAEGWQKGVAYLPGDRTAEGAIVGASVLDNLVMARPPRRGPWFDRRRAGELASNMIARLRIKTASVRAPMTSLSGGNLQKVVLGKCLAAEPRLLLLNNPTRGVDVGARLEIYRSLRESAAKGLAILLVSEDLNELIGLSDRILVMRAGTVTAEIEDPSRATEDALIRHMT</sequence>
<dbReference type="SMART" id="SM00382">
    <property type="entry name" value="AAA"/>
    <property type="match status" value="2"/>
</dbReference>
<evidence type="ECO:0000313" key="9">
    <source>
        <dbReference type="Proteomes" id="UP000231070"/>
    </source>
</evidence>
<organism evidence="8 9">
    <name type="scientific">Pleomorphomonas carboxyditropha</name>
    <dbReference type="NCBI Taxonomy" id="2023338"/>
    <lineage>
        <taxon>Bacteria</taxon>
        <taxon>Pseudomonadati</taxon>
        <taxon>Pseudomonadota</taxon>
        <taxon>Alphaproteobacteria</taxon>
        <taxon>Hyphomicrobiales</taxon>
        <taxon>Pleomorphomonadaceae</taxon>
        <taxon>Pleomorphomonas</taxon>
    </lineage>
</organism>
<keyword evidence="6" id="KW-0067">ATP-binding</keyword>
<keyword evidence="4" id="KW-0677">Repeat</keyword>
<dbReference type="SUPFAM" id="SSF52540">
    <property type="entry name" value="P-loop containing nucleoside triphosphate hydrolases"/>
    <property type="match status" value="2"/>
</dbReference>
<evidence type="ECO:0000256" key="1">
    <source>
        <dbReference type="ARBA" id="ARBA00005417"/>
    </source>
</evidence>
<dbReference type="Proteomes" id="UP000231070">
    <property type="component" value="Unassembled WGS sequence"/>
</dbReference>
<reference evidence="8 9" key="1">
    <citation type="submission" date="2017-08" db="EMBL/GenBank/DDBJ databases">
        <title>Pleomorphomonas carboxidotrophicus sp. nov., a new mesophilic hydrogenogenic carboxidotroph.</title>
        <authorList>
            <person name="Esquivel-Elizondo S."/>
            <person name="Krajmalnik-Brown R."/>
            <person name="Maldonado J."/>
        </authorList>
    </citation>
    <scope>NUCLEOTIDE SEQUENCE [LARGE SCALE GENOMIC DNA]</scope>
    <source>
        <strain evidence="8 9">SVCO-16</strain>
    </source>
</reference>
<dbReference type="InterPro" id="IPR003593">
    <property type="entry name" value="AAA+_ATPase"/>
</dbReference>
<dbReference type="EMBL" id="NQVN01000012">
    <property type="protein sequence ID" value="PIO98108.1"/>
    <property type="molecule type" value="Genomic_DNA"/>
</dbReference>
<feature type="domain" description="ABC transporter" evidence="7">
    <location>
        <begin position="258"/>
        <end position="496"/>
    </location>
</feature>
<dbReference type="PANTHER" id="PTHR43790">
    <property type="entry name" value="CARBOHYDRATE TRANSPORT ATP-BINDING PROTEIN MG119-RELATED"/>
    <property type="match status" value="1"/>
</dbReference>
<dbReference type="GO" id="GO:0016887">
    <property type="term" value="F:ATP hydrolysis activity"/>
    <property type="evidence" value="ECO:0007669"/>
    <property type="project" value="InterPro"/>
</dbReference>
<dbReference type="InterPro" id="IPR003439">
    <property type="entry name" value="ABC_transporter-like_ATP-bd"/>
</dbReference>
<evidence type="ECO:0000256" key="6">
    <source>
        <dbReference type="ARBA" id="ARBA00022840"/>
    </source>
</evidence>
<protein>
    <recommendedName>
        <fullName evidence="7">ABC transporter domain-containing protein</fullName>
    </recommendedName>
</protein>
<evidence type="ECO:0000256" key="3">
    <source>
        <dbReference type="ARBA" id="ARBA00022597"/>
    </source>
</evidence>
<evidence type="ECO:0000256" key="2">
    <source>
        <dbReference type="ARBA" id="ARBA00022448"/>
    </source>
</evidence>
<dbReference type="GO" id="GO:0005524">
    <property type="term" value="F:ATP binding"/>
    <property type="evidence" value="ECO:0007669"/>
    <property type="project" value="UniProtKB-KW"/>
</dbReference>
<dbReference type="PROSITE" id="PS00211">
    <property type="entry name" value="ABC_TRANSPORTER_1"/>
    <property type="match status" value="1"/>
</dbReference>
<evidence type="ECO:0000313" key="8">
    <source>
        <dbReference type="EMBL" id="PIO98108.1"/>
    </source>
</evidence>
<evidence type="ECO:0000256" key="4">
    <source>
        <dbReference type="ARBA" id="ARBA00022737"/>
    </source>
</evidence>
<accession>A0A2G9WTT6</accession>
<comment type="similarity">
    <text evidence="1">Belongs to the ABC transporter superfamily.</text>
</comment>